<comment type="caution">
    <text evidence="1">The sequence shown here is derived from an EMBL/GenBank/DDBJ whole genome shotgun (WGS) entry which is preliminary data.</text>
</comment>
<gene>
    <name evidence="1" type="primary">ARHGEF17</name>
    <name evidence="1" type="ORF">CDAR_71351</name>
</gene>
<name>A0AAV4WI49_9ARAC</name>
<feature type="non-terminal residue" evidence="1">
    <location>
        <position position="32"/>
    </location>
</feature>
<reference evidence="1 2" key="1">
    <citation type="submission" date="2021-06" db="EMBL/GenBank/DDBJ databases">
        <title>Caerostris darwini draft genome.</title>
        <authorList>
            <person name="Kono N."/>
            <person name="Arakawa K."/>
        </authorList>
    </citation>
    <scope>NUCLEOTIDE SEQUENCE [LARGE SCALE GENOMIC DNA]</scope>
</reference>
<dbReference type="EMBL" id="BPLQ01014566">
    <property type="protein sequence ID" value="GIY81030.1"/>
    <property type="molecule type" value="Genomic_DNA"/>
</dbReference>
<evidence type="ECO:0000313" key="2">
    <source>
        <dbReference type="Proteomes" id="UP001054837"/>
    </source>
</evidence>
<organism evidence="1 2">
    <name type="scientific">Caerostris darwini</name>
    <dbReference type="NCBI Taxonomy" id="1538125"/>
    <lineage>
        <taxon>Eukaryota</taxon>
        <taxon>Metazoa</taxon>
        <taxon>Ecdysozoa</taxon>
        <taxon>Arthropoda</taxon>
        <taxon>Chelicerata</taxon>
        <taxon>Arachnida</taxon>
        <taxon>Araneae</taxon>
        <taxon>Araneomorphae</taxon>
        <taxon>Entelegynae</taxon>
        <taxon>Araneoidea</taxon>
        <taxon>Araneidae</taxon>
        <taxon>Caerostris</taxon>
    </lineage>
</organism>
<dbReference type="AlphaFoldDB" id="A0AAV4WI49"/>
<sequence>MHSEVVKNFHVFLTSIDSPSILFKAHCHDLLT</sequence>
<keyword evidence="2" id="KW-1185">Reference proteome</keyword>
<accession>A0AAV4WI49</accession>
<evidence type="ECO:0000313" key="1">
    <source>
        <dbReference type="EMBL" id="GIY81030.1"/>
    </source>
</evidence>
<proteinExistence type="predicted"/>
<dbReference type="Proteomes" id="UP001054837">
    <property type="component" value="Unassembled WGS sequence"/>
</dbReference>
<protein>
    <submittedName>
        <fullName evidence="1">Rho guanine nucleotide exchange factor 17</fullName>
    </submittedName>
</protein>